<feature type="chain" id="PRO_5042281440" evidence="2">
    <location>
        <begin position="22"/>
        <end position="642"/>
    </location>
</feature>
<evidence type="ECO:0000256" key="2">
    <source>
        <dbReference type="SAM" id="SignalP"/>
    </source>
</evidence>
<dbReference type="CDD" id="cd16014">
    <property type="entry name" value="PLC"/>
    <property type="match status" value="1"/>
</dbReference>
<dbReference type="InterPro" id="IPR017850">
    <property type="entry name" value="Alkaline_phosphatase_core_sf"/>
</dbReference>
<evidence type="ECO:0000313" key="3">
    <source>
        <dbReference type="EMBL" id="WFD28764.1"/>
    </source>
</evidence>
<accession>A0AAF0J4E4</accession>
<reference evidence="3" key="1">
    <citation type="submission" date="2023-03" db="EMBL/GenBank/DDBJ databases">
        <title>Mating type loci evolution in Malassezia.</title>
        <authorList>
            <person name="Coelho M.A."/>
        </authorList>
    </citation>
    <scope>NUCLEOTIDE SEQUENCE</scope>
    <source>
        <strain evidence="3">CBS 9557</strain>
    </source>
</reference>
<keyword evidence="2" id="KW-0732">Signal</keyword>
<dbReference type="InterPro" id="IPR007312">
    <property type="entry name" value="Phosphoesterase"/>
</dbReference>
<dbReference type="PANTHER" id="PTHR31956:SF1">
    <property type="entry name" value="NON-SPECIFIC PHOSPHOLIPASE C1"/>
    <property type="match status" value="1"/>
</dbReference>
<dbReference type="Gene3D" id="3.40.720.10">
    <property type="entry name" value="Alkaline Phosphatase, subunit A"/>
    <property type="match status" value="2"/>
</dbReference>
<organism evidence="3 4">
    <name type="scientific">Malassezia nana</name>
    <dbReference type="NCBI Taxonomy" id="180528"/>
    <lineage>
        <taxon>Eukaryota</taxon>
        <taxon>Fungi</taxon>
        <taxon>Dikarya</taxon>
        <taxon>Basidiomycota</taxon>
        <taxon>Ustilaginomycotina</taxon>
        <taxon>Malasseziomycetes</taxon>
        <taxon>Malasseziales</taxon>
        <taxon>Malasseziaceae</taxon>
        <taxon>Malassezia</taxon>
    </lineage>
</organism>
<dbReference type="Proteomes" id="UP001213623">
    <property type="component" value="Chromosome 8"/>
</dbReference>
<gene>
    <name evidence="3" type="ORF">MNAN1_003778</name>
</gene>
<protein>
    <submittedName>
        <fullName evidence="3">Phospholipase C</fullName>
        <ecNumber evidence="3">3.1.4.3</ecNumber>
    </submittedName>
</protein>
<proteinExistence type="predicted"/>
<keyword evidence="1 3" id="KW-0378">Hydrolase</keyword>
<dbReference type="GO" id="GO:0034480">
    <property type="term" value="F:phosphatidylcholine phospholipase C activity"/>
    <property type="evidence" value="ECO:0007669"/>
    <property type="project" value="UniProtKB-EC"/>
</dbReference>
<sequence>MVKLWSALVGTLALSVLSATAVQDWTNTNDLKKVKKIVLFMQENRAFDHYFGSMAGVRGFQDPNVHISENTGVDVFHQPVDQSIIAPRPPKDVYFLKPFYLNWAGGDWKEKTQCMLAGLNDWVLNHAAYHKGELDRWALRNSAYSIGYLKEDDIPIQWKLADEFTVGDMYYESIISMTYPNRVAFFSGTINPPHGSNVPGSNKDMGGPALDNRQADGCDYFAGGPISCLPYKWKTVPEYLQDVGISWQVYQDKDNFGDDPLVLFKQYQDSSKKKGVLARRGTSFPGLDKFYEDAKNGNLPDVSYVVAPENLSEHPPFMPKDGAWIQRKVAEAVMNGKDWDSTVLIYNYDETGGWADHVMGPHPPKNVTSEWMVDPFFPSLGDAPIGPGFRVPFYIVSPWTRGGHVFTEHAAHESTILFLEEWAKAHGKPFFSKEIPDWRREQLSNLVKAFDFSSKDTSVLDLPQVREPSKDKVTNRYNGGFVCLLEHLGLVFPPVPYGKQDDSNSMQVQKGFKATRGDMTEGRHLTFEANGRALSHANGKLSSSKAKSKHDDKNQLFVVHWLGSAPKDNRFYITTPRGVYVTKSMSLSEKKSDAAVFSITDMGNSAGYAVREETSGKQLSINKDGSLSLADGALVTIYSVTL</sequence>
<evidence type="ECO:0000256" key="1">
    <source>
        <dbReference type="ARBA" id="ARBA00022801"/>
    </source>
</evidence>
<evidence type="ECO:0000313" key="4">
    <source>
        <dbReference type="Proteomes" id="UP001213623"/>
    </source>
</evidence>
<dbReference type="AlphaFoldDB" id="A0AAF0J4E4"/>
<dbReference type="EMBL" id="CP119899">
    <property type="protein sequence ID" value="WFD28764.1"/>
    <property type="molecule type" value="Genomic_DNA"/>
</dbReference>
<keyword evidence="4" id="KW-1185">Reference proteome</keyword>
<feature type="signal peptide" evidence="2">
    <location>
        <begin position="1"/>
        <end position="21"/>
    </location>
</feature>
<name>A0AAF0J4E4_9BASI</name>
<dbReference type="PANTHER" id="PTHR31956">
    <property type="entry name" value="NON-SPECIFIC PHOSPHOLIPASE C4-RELATED"/>
    <property type="match status" value="1"/>
</dbReference>
<dbReference type="Pfam" id="PF04185">
    <property type="entry name" value="Phosphoesterase"/>
    <property type="match status" value="1"/>
</dbReference>
<dbReference type="EC" id="3.1.4.3" evidence="3"/>